<dbReference type="PANTHER" id="PTHR47390:SF1">
    <property type="entry name" value="PODOPLANIN"/>
    <property type="match status" value="1"/>
</dbReference>
<feature type="signal peptide" evidence="3">
    <location>
        <begin position="1"/>
        <end position="17"/>
    </location>
</feature>
<dbReference type="PANTHER" id="PTHR47390">
    <property type="entry name" value="PODOPLANIN"/>
    <property type="match status" value="1"/>
</dbReference>
<reference evidence="4" key="1">
    <citation type="submission" date="2016-05" db="EMBL/GenBank/DDBJ databases">
        <authorList>
            <person name="Lavstsen T."/>
            <person name="Jespersen J.S."/>
        </authorList>
    </citation>
    <scope>NUCLEOTIDE SEQUENCE</scope>
    <source>
        <tissue evidence="4">Brain</tissue>
    </source>
</reference>
<keyword evidence="2" id="KW-0472">Membrane</keyword>
<dbReference type="GO" id="GO:0007165">
    <property type="term" value="P:signal transduction"/>
    <property type="evidence" value="ECO:0007669"/>
    <property type="project" value="TreeGrafter"/>
</dbReference>
<protein>
    <recommendedName>
        <fullName evidence="5">Podoplanin</fullName>
    </recommendedName>
</protein>
<feature type="compositionally biased region" description="Low complexity" evidence="1">
    <location>
        <begin position="127"/>
        <end position="158"/>
    </location>
</feature>
<dbReference type="GO" id="GO:0030027">
    <property type="term" value="C:lamellipodium"/>
    <property type="evidence" value="ECO:0007669"/>
    <property type="project" value="TreeGrafter"/>
</dbReference>
<dbReference type="EMBL" id="HADX01008982">
    <property type="protein sequence ID" value="SBP31214.1"/>
    <property type="molecule type" value="Transcribed_RNA"/>
</dbReference>
<dbReference type="GO" id="GO:0016324">
    <property type="term" value="C:apical plasma membrane"/>
    <property type="evidence" value="ECO:0007669"/>
    <property type="project" value="TreeGrafter"/>
</dbReference>
<evidence type="ECO:0008006" key="5">
    <source>
        <dbReference type="Google" id="ProtNLM"/>
    </source>
</evidence>
<feature type="transmembrane region" description="Helical" evidence="2">
    <location>
        <begin position="192"/>
        <end position="214"/>
    </location>
</feature>
<proteinExistence type="predicted"/>
<dbReference type="GO" id="GO:0016323">
    <property type="term" value="C:basolateral plasma membrane"/>
    <property type="evidence" value="ECO:0007669"/>
    <property type="project" value="TreeGrafter"/>
</dbReference>
<keyword evidence="2" id="KW-1133">Transmembrane helix</keyword>
<evidence type="ECO:0000256" key="2">
    <source>
        <dbReference type="SAM" id="Phobius"/>
    </source>
</evidence>
<keyword evidence="3" id="KW-0732">Signal</keyword>
<feature type="region of interest" description="Disordered" evidence="1">
    <location>
        <begin position="100"/>
        <end position="163"/>
    </location>
</feature>
<evidence type="ECO:0000256" key="1">
    <source>
        <dbReference type="SAM" id="MobiDB-lite"/>
    </source>
</evidence>
<sequence length="222" mass="23337">MKVQLLLLLALVGPFCAFTCASPTEYPTEIIWTGEVTSVENALVTDPPPTTPHVAPHADGTTDLPSTIGDSLETTVEIKTTEAEQTVTLTPVVEITTPIVETTVPAEEATTTPVEETEAPAEETEAPAEVTEAPAEVTEAPAEMTEAPGQETEAPADPTEAEEQIEVIEKSSTNEELSSEKETEEGLSSGQIVGIVIGAIVAVVIVIAVVIAVFRRMGKYSP</sequence>
<dbReference type="AlphaFoldDB" id="A0A1A7YM39"/>
<dbReference type="GO" id="GO:0016477">
    <property type="term" value="P:cell migration"/>
    <property type="evidence" value="ECO:0007669"/>
    <property type="project" value="TreeGrafter"/>
</dbReference>
<feature type="compositionally biased region" description="Low complexity" evidence="1">
    <location>
        <begin position="100"/>
        <end position="114"/>
    </location>
</feature>
<accession>A0A1A7YM39</accession>
<name>A0A1A7YM39_9TELE</name>
<evidence type="ECO:0000313" key="4">
    <source>
        <dbReference type="EMBL" id="SBP31214.1"/>
    </source>
</evidence>
<dbReference type="GO" id="GO:0007155">
    <property type="term" value="P:cell adhesion"/>
    <property type="evidence" value="ECO:0007669"/>
    <property type="project" value="TreeGrafter"/>
</dbReference>
<reference evidence="4" key="2">
    <citation type="submission" date="2016-06" db="EMBL/GenBank/DDBJ databases">
        <title>The genome of a short-lived fish provides insights into sex chromosome evolution and the genetic control of aging.</title>
        <authorList>
            <person name="Reichwald K."/>
            <person name="Felder M."/>
            <person name="Petzold A."/>
            <person name="Koch P."/>
            <person name="Groth M."/>
            <person name="Platzer M."/>
        </authorList>
    </citation>
    <scope>NUCLEOTIDE SEQUENCE</scope>
    <source>
        <tissue evidence="4">Brain</tissue>
    </source>
</reference>
<dbReference type="InterPro" id="IPR052684">
    <property type="entry name" value="Podoplanin_domain"/>
</dbReference>
<gene>
    <name evidence="4" type="primary">Nfu_g_1_010349</name>
</gene>
<dbReference type="GO" id="GO:1901731">
    <property type="term" value="P:positive regulation of platelet aggregation"/>
    <property type="evidence" value="ECO:0007669"/>
    <property type="project" value="TreeGrafter"/>
</dbReference>
<feature type="chain" id="PRO_5008364040" description="Podoplanin" evidence="3">
    <location>
        <begin position="18"/>
        <end position="222"/>
    </location>
</feature>
<organism evidence="4">
    <name type="scientific">Iconisemion striatum</name>
    <dbReference type="NCBI Taxonomy" id="60296"/>
    <lineage>
        <taxon>Eukaryota</taxon>
        <taxon>Metazoa</taxon>
        <taxon>Chordata</taxon>
        <taxon>Craniata</taxon>
        <taxon>Vertebrata</taxon>
        <taxon>Euteleostomi</taxon>
        <taxon>Actinopterygii</taxon>
        <taxon>Neopterygii</taxon>
        <taxon>Teleostei</taxon>
        <taxon>Neoteleostei</taxon>
        <taxon>Acanthomorphata</taxon>
        <taxon>Ovalentaria</taxon>
        <taxon>Atherinomorphae</taxon>
        <taxon>Cyprinodontiformes</taxon>
        <taxon>Nothobranchiidae</taxon>
        <taxon>Iconisemion</taxon>
    </lineage>
</organism>
<dbReference type="Pfam" id="PF05808">
    <property type="entry name" value="Podoplanin"/>
    <property type="match status" value="1"/>
</dbReference>
<evidence type="ECO:0000256" key="3">
    <source>
        <dbReference type="SAM" id="SignalP"/>
    </source>
</evidence>
<feature type="compositionally biased region" description="Acidic residues" evidence="1">
    <location>
        <begin position="115"/>
        <end position="126"/>
    </location>
</feature>
<keyword evidence="2" id="KW-0812">Transmembrane</keyword>